<dbReference type="Proteomes" id="UP000479000">
    <property type="component" value="Unassembled WGS sequence"/>
</dbReference>
<sequence length="127" mass="15418">MEVRRRRNRRPAPLLRRRVLKFCKILICTTSNRSPIISRNLGFGAMKRIVIVDHVVHRWPSRTCVDRQVRSCQLSSDLRVVTVDFRFLHPCRRRADNWFRTFRDPRVKKQDVWTNYIIYSSIKRPLR</sequence>
<protein>
    <submittedName>
        <fullName evidence="1">Uncharacterized protein</fullName>
    </submittedName>
</protein>
<accession>A0A6H5GIP9</accession>
<organism evidence="1 2">
    <name type="scientific">Nesidiocoris tenuis</name>
    <dbReference type="NCBI Taxonomy" id="355587"/>
    <lineage>
        <taxon>Eukaryota</taxon>
        <taxon>Metazoa</taxon>
        <taxon>Ecdysozoa</taxon>
        <taxon>Arthropoda</taxon>
        <taxon>Hexapoda</taxon>
        <taxon>Insecta</taxon>
        <taxon>Pterygota</taxon>
        <taxon>Neoptera</taxon>
        <taxon>Paraneoptera</taxon>
        <taxon>Hemiptera</taxon>
        <taxon>Heteroptera</taxon>
        <taxon>Panheteroptera</taxon>
        <taxon>Cimicomorpha</taxon>
        <taxon>Miridae</taxon>
        <taxon>Dicyphina</taxon>
        <taxon>Nesidiocoris</taxon>
    </lineage>
</organism>
<proteinExistence type="predicted"/>
<gene>
    <name evidence="1" type="ORF">NTEN_LOCUS9163</name>
</gene>
<dbReference type="AlphaFoldDB" id="A0A6H5GIP9"/>
<reference evidence="1 2" key="1">
    <citation type="submission" date="2020-02" db="EMBL/GenBank/DDBJ databases">
        <authorList>
            <person name="Ferguson B K."/>
        </authorList>
    </citation>
    <scope>NUCLEOTIDE SEQUENCE [LARGE SCALE GENOMIC DNA]</scope>
</reference>
<evidence type="ECO:0000313" key="2">
    <source>
        <dbReference type="Proteomes" id="UP000479000"/>
    </source>
</evidence>
<feature type="non-terminal residue" evidence="1">
    <location>
        <position position="127"/>
    </location>
</feature>
<dbReference type="EMBL" id="CADCXU010013541">
    <property type="protein sequence ID" value="CAB0003653.1"/>
    <property type="molecule type" value="Genomic_DNA"/>
</dbReference>
<keyword evidence="2" id="KW-1185">Reference proteome</keyword>
<evidence type="ECO:0000313" key="1">
    <source>
        <dbReference type="EMBL" id="CAB0003653.1"/>
    </source>
</evidence>
<name>A0A6H5GIP9_9HEMI</name>